<evidence type="ECO:0000256" key="1">
    <source>
        <dbReference type="SAM" id="MobiDB-lite"/>
    </source>
</evidence>
<dbReference type="AlphaFoldDB" id="A0AAW0YY04"/>
<organism evidence="3 4">
    <name type="scientific">Kwoniella newhampshirensis</name>
    <dbReference type="NCBI Taxonomy" id="1651941"/>
    <lineage>
        <taxon>Eukaryota</taxon>
        <taxon>Fungi</taxon>
        <taxon>Dikarya</taxon>
        <taxon>Basidiomycota</taxon>
        <taxon>Agaricomycotina</taxon>
        <taxon>Tremellomycetes</taxon>
        <taxon>Tremellales</taxon>
        <taxon>Cryptococcaceae</taxon>
        <taxon>Kwoniella</taxon>
    </lineage>
</organism>
<accession>A0AAW0YY04</accession>
<comment type="caution">
    <text evidence="3">The sequence shown here is derived from an EMBL/GenBank/DDBJ whole genome shotgun (WGS) entry which is preliminary data.</text>
</comment>
<evidence type="ECO:0000313" key="4">
    <source>
        <dbReference type="Proteomes" id="UP001388673"/>
    </source>
</evidence>
<feature type="domain" description="LYR motif-containing protein Cup1-like N-terminal" evidence="2">
    <location>
        <begin position="97"/>
        <end position="159"/>
    </location>
</feature>
<feature type="compositionally biased region" description="Basic and acidic residues" evidence="1">
    <location>
        <begin position="68"/>
        <end position="104"/>
    </location>
</feature>
<gene>
    <name evidence="3" type="ORF">IAR55_004073</name>
</gene>
<dbReference type="EMBL" id="JBCAWK010000007">
    <property type="protein sequence ID" value="KAK8853369.1"/>
    <property type="molecule type" value="Genomic_DNA"/>
</dbReference>
<feature type="compositionally biased region" description="Polar residues" evidence="1">
    <location>
        <begin position="273"/>
        <end position="291"/>
    </location>
</feature>
<feature type="region of interest" description="Disordered" evidence="1">
    <location>
        <begin position="273"/>
        <end position="344"/>
    </location>
</feature>
<feature type="region of interest" description="Disordered" evidence="1">
    <location>
        <begin position="43"/>
        <end position="113"/>
    </location>
</feature>
<evidence type="ECO:0000259" key="2">
    <source>
        <dbReference type="Pfam" id="PF20263"/>
    </source>
</evidence>
<dbReference type="RefSeq" id="XP_066802555.1">
    <property type="nucleotide sequence ID" value="XM_066947176.1"/>
</dbReference>
<sequence length="453" mass="51727">MSMIPTRAPSRPSHIYRSFLQHLRLLPDPHVWSILQPRFRRLLETPGPSPPSPDRLQQKVENPTDSTTRSDLEADSDTKVRHRESSERSDDQDKVDTRFPHAESSRAASIREHRRLKAVKKAQKQLNKLRAAVACHPHALTRLLEETYGQRGVVRWELLRTISKPYGSTPQTPLPQPLLPLLPPPAPPSEAQPRARKSLPECRVRKIALRQIQKGWEEIRPPIVLPHRLSQQDITSTSLVFDEEEGSVVSCTGWERSGIVENLRYLAGLPQSTLVESGSTSPSEEQNSASHFSPRYRSLPKHIRRIFPSPHGSEPKPKPKPKLREPSYPPPRPKATRANPRTWGLPSTLTPRLLRRTYRRLWDGLVWVRPVDSLQAGASVKWKKCSFEEMRAWEMGVSDDKPAQFKESGERGMKRVRMKKEKKIGSGGVVFEVDGCRWSTASEVDRRWLEETS</sequence>
<dbReference type="Proteomes" id="UP001388673">
    <property type="component" value="Unassembled WGS sequence"/>
</dbReference>
<evidence type="ECO:0000313" key="3">
    <source>
        <dbReference type="EMBL" id="KAK8853369.1"/>
    </source>
</evidence>
<proteinExistence type="predicted"/>
<dbReference type="InterPro" id="IPR046896">
    <property type="entry name" value="Cup1-like_N"/>
</dbReference>
<keyword evidence="4" id="KW-1185">Reference proteome</keyword>
<name>A0AAW0YY04_9TREE</name>
<dbReference type="KEGG" id="kne:92181331"/>
<reference evidence="3 4" key="1">
    <citation type="journal article" date="2024" name="bioRxiv">
        <title>Comparative genomics of Cryptococcus and Kwoniella reveals pathogenesis evolution and contrasting karyotype dynamics via intercentromeric recombination or chromosome fusion.</title>
        <authorList>
            <person name="Coelho M.A."/>
            <person name="David-Palma M."/>
            <person name="Shea T."/>
            <person name="Bowers K."/>
            <person name="McGinley-Smith S."/>
            <person name="Mohammad A.W."/>
            <person name="Gnirke A."/>
            <person name="Yurkov A.M."/>
            <person name="Nowrousian M."/>
            <person name="Sun S."/>
            <person name="Cuomo C.A."/>
            <person name="Heitman J."/>
        </authorList>
    </citation>
    <scope>NUCLEOTIDE SEQUENCE [LARGE SCALE GENOMIC DNA]</scope>
    <source>
        <strain evidence="3 4">CBS 13917</strain>
    </source>
</reference>
<dbReference type="GeneID" id="92181331"/>
<protein>
    <recommendedName>
        <fullName evidence="2">LYR motif-containing protein Cup1-like N-terminal domain-containing protein</fullName>
    </recommendedName>
</protein>
<dbReference type="Pfam" id="PF20263">
    <property type="entry name" value="LYRM2-like"/>
    <property type="match status" value="1"/>
</dbReference>
<feature type="compositionally biased region" description="Basic and acidic residues" evidence="1">
    <location>
        <begin position="313"/>
        <end position="325"/>
    </location>
</feature>